<dbReference type="InterPro" id="IPR003123">
    <property type="entry name" value="VPS9"/>
</dbReference>
<feature type="compositionally biased region" description="Basic and acidic residues" evidence="1">
    <location>
        <begin position="671"/>
        <end position="683"/>
    </location>
</feature>
<feature type="region of interest" description="Disordered" evidence="1">
    <location>
        <begin position="581"/>
        <end position="632"/>
    </location>
</feature>
<dbReference type="SUPFAM" id="SSF109993">
    <property type="entry name" value="VPS9 domain"/>
    <property type="match status" value="1"/>
</dbReference>
<evidence type="ECO:0000256" key="1">
    <source>
        <dbReference type="SAM" id="MobiDB-lite"/>
    </source>
</evidence>
<evidence type="ECO:0000259" key="2">
    <source>
        <dbReference type="PROSITE" id="PS51205"/>
    </source>
</evidence>
<feature type="compositionally biased region" description="Polar residues" evidence="1">
    <location>
        <begin position="410"/>
        <end position="421"/>
    </location>
</feature>
<dbReference type="GO" id="GO:0030139">
    <property type="term" value="C:endocytic vesicle"/>
    <property type="evidence" value="ECO:0007669"/>
    <property type="project" value="TreeGrafter"/>
</dbReference>
<sequence length="762" mass="82771">MQSSASAGSDATARPRPLQASQSFTRLESATQSPSQRSRASTLQGPPLPEVNYPQDISASPVPEHNDESGDIFASKDGDPVDGDDHADDPLPKLATNLDELPIEIRSLTERFLDSLSAKAHPTPLSIDAVSDLFQDFYVRAETHISTHIATLSSRIGRTQSPSPSVSSKISTTSGRSASGNVRKSSTPAESPGIEQQMLTASEISGRKKARKQLELQRTALEEAVERIVCQKVYEKIYRHRSTDDEERDEKLRSRTAALSLLGIGLRELLVNTQDAGPDARSMSIEKEEEIREWLTDAWNNIQRMNDEKYPLGKLQHLTAAHKSIVDTLSRLFPASSSADEILPTVIYTLIISPPEGLSVISNLHFIQRFRASSKIDGEAAYCLVNLEAAISFLETVDLASLRTDEAPQGQKSNTRPTTPRSENKAPPMNLGLAITPAPGLTPLSVESNDLTVGSNDRALPSPRQTRRLSSLLQTQATRLESATDSVRDSILTSADEAIDSINNTLNESFKFFFGRLREQQTSNDPSKQEVIVPKTLEDARKLVSPRTTGEDDSNMMSATSLVIEDVTTASVNEKSVKPESHVLDLVAGRRPRDRSVDSTQSATSTKGVGAKPPPTSAPSSSTAPAPSAGNAAVESMRNLGNTLNPLKGLSGINMIPRFGRANPVTPAPAQEKDKEKEKEKSGTRSRSGTLTEAKTGQVKNIPKEKEHPALAAIEQLRKTPPPVRRFLEMKDAKDIKLGEVEELLKEYQRLAGAIRSAINAG</sequence>
<organism evidence="3 4">
    <name type="scientific">Patellaria atrata CBS 101060</name>
    <dbReference type="NCBI Taxonomy" id="1346257"/>
    <lineage>
        <taxon>Eukaryota</taxon>
        <taxon>Fungi</taxon>
        <taxon>Dikarya</taxon>
        <taxon>Ascomycota</taxon>
        <taxon>Pezizomycotina</taxon>
        <taxon>Dothideomycetes</taxon>
        <taxon>Dothideomycetes incertae sedis</taxon>
        <taxon>Patellariales</taxon>
        <taxon>Patellariaceae</taxon>
        <taxon>Patellaria</taxon>
    </lineage>
</organism>
<dbReference type="PANTHER" id="PTHR23101">
    <property type="entry name" value="RAB GDP/GTP EXCHANGE FACTOR"/>
    <property type="match status" value="1"/>
</dbReference>
<dbReference type="EMBL" id="MU006089">
    <property type="protein sequence ID" value="KAF2843126.1"/>
    <property type="molecule type" value="Genomic_DNA"/>
</dbReference>
<feature type="compositionally biased region" description="Polar residues" evidence="1">
    <location>
        <begin position="19"/>
        <end position="44"/>
    </location>
</feature>
<protein>
    <recommendedName>
        <fullName evidence="2">VPS9 domain-containing protein</fullName>
    </recommendedName>
</protein>
<dbReference type="OrthoDB" id="10264848at2759"/>
<proteinExistence type="predicted"/>
<dbReference type="InterPro" id="IPR037191">
    <property type="entry name" value="VPS9_dom_sf"/>
</dbReference>
<feature type="region of interest" description="Disordered" evidence="1">
    <location>
        <begin position="445"/>
        <end position="470"/>
    </location>
</feature>
<accession>A0A9P4SHN1</accession>
<feature type="region of interest" description="Disordered" evidence="1">
    <location>
        <begin position="404"/>
        <end position="431"/>
    </location>
</feature>
<dbReference type="GO" id="GO:0016192">
    <property type="term" value="P:vesicle-mediated transport"/>
    <property type="evidence" value="ECO:0007669"/>
    <property type="project" value="InterPro"/>
</dbReference>
<dbReference type="PANTHER" id="PTHR23101:SF97">
    <property type="entry name" value="DOMAIN PROTEIN, PUTATIVE (AFU_ORTHOLOGUE AFUA_2G10890)-RELATED"/>
    <property type="match status" value="1"/>
</dbReference>
<dbReference type="GO" id="GO:0031267">
    <property type="term" value="F:small GTPase binding"/>
    <property type="evidence" value="ECO:0007669"/>
    <property type="project" value="TreeGrafter"/>
</dbReference>
<feature type="compositionally biased region" description="Polar residues" evidence="1">
    <location>
        <begin position="445"/>
        <end position="455"/>
    </location>
</feature>
<feature type="region of interest" description="Disordered" evidence="1">
    <location>
        <begin position="155"/>
        <end position="204"/>
    </location>
</feature>
<dbReference type="GO" id="GO:0005829">
    <property type="term" value="C:cytosol"/>
    <property type="evidence" value="ECO:0007669"/>
    <property type="project" value="TreeGrafter"/>
</dbReference>
<feature type="compositionally biased region" description="Basic and acidic residues" evidence="1">
    <location>
        <begin position="64"/>
        <end position="79"/>
    </location>
</feature>
<dbReference type="AlphaFoldDB" id="A0A9P4SHN1"/>
<dbReference type="InterPro" id="IPR045046">
    <property type="entry name" value="Vps9-like"/>
</dbReference>
<evidence type="ECO:0000313" key="3">
    <source>
        <dbReference type="EMBL" id="KAF2843126.1"/>
    </source>
</evidence>
<keyword evidence="4" id="KW-1185">Reference proteome</keyword>
<gene>
    <name evidence="3" type="ORF">M501DRAFT_993976</name>
</gene>
<feature type="domain" description="VPS9" evidence="2">
    <location>
        <begin position="246"/>
        <end position="403"/>
    </location>
</feature>
<evidence type="ECO:0000313" key="4">
    <source>
        <dbReference type="Proteomes" id="UP000799429"/>
    </source>
</evidence>
<dbReference type="Proteomes" id="UP000799429">
    <property type="component" value="Unassembled WGS sequence"/>
</dbReference>
<dbReference type="GO" id="GO:0005085">
    <property type="term" value="F:guanyl-nucleotide exchange factor activity"/>
    <property type="evidence" value="ECO:0007669"/>
    <property type="project" value="InterPro"/>
</dbReference>
<dbReference type="PROSITE" id="PS51205">
    <property type="entry name" value="VPS9"/>
    <property type="match status" value="1"/>
</dbReference>
<dbReference type="Gene3D" id="1.20.1050.80">
    <property type="entry name" value="VPS9 domain"/>
    <property type="match status" value="1"/>
</dbReference>
<dbReference type="Pfam" id="PF02204">
    <property type="entry name" value="VPS9"/>
    <property type="match status" value="1"/>
</dbReference>
<feature type="region of interest" description="Disordered" evidence="1">
    <location>
        <begin position="1"/>
        <end position="95"/>
    </location>
</feature>
<comment type="caution">
    <text evidence="3">The sequence shown here is derived from an EMBL/GenBank/DDBJ whole genome shotgun (WGS) entry which is preliminary data.</text>
</comment>
<dbReference type="SMART" id="SM00167">
    <property type="entry name" value="VPS9"/>
    <property type="match status" value="1"/>
</dbReference>
<feature type="compositionally biased region" description="Low complexity" evidence="1">
    <location>
        <begin position="161"/>
        <end position="179"/>
    </location>
</feature>
<reference evidence="3" key="1">
    <citation type="journal article" date="2020" name="Stud. Mycol.">
        <title>101 Dothideomycetes genomes: a test case for predicting lifestyles and emergence of pathogens.</title>
        <authorList>
            <person name="Haridas S."/>
            <person name="Albert R."/>
            <person name="Binder M."/>
            <person name="Bloem J."/>
            <person name="Labutti K."/>
            <person name="Salamov A."/>
            <person name="Andreopoulos B."/>
            <person name="Baker S."/>
            <person name="Barry K."/>
            <person name="Bills G."/>
            <person name="Bluhm B."/>
            <person name="Cannon C."/>
            <person name="Castanera R."/>
            <person name="Culley D."/>
            <person name="Daum C."/>
            <person name="Ezra D."/>
            <person name="Gonzalez J."/>
            <person name="Henrissat B."/>
            <person name="Kuo A."/>
            <person name="Liang C."/>
            <person name="Lipzen A."/>
            <person name="Lutzoni F."/>
            <person name="Magnuson J."/>
            <person name="Mondo S."/>
            <person name="Nolan M."/>
            <person name="Ohm R."/>
            <person name="Pangilinan J."/>
            <person name="Park H.-J."/>
            <person name="Ramirez L."/>
            <person name="Alfaro M."/>
            <person name="Sun H."/>
            <person name="Tritt A."/>
            <person name="Yoshinaga Y."/>
            <person name="Zwiers L.-H."/>
            <person name="Turgeon B."/>
            <person name="Goodwin S."/>
            <person name="Spatafora J."/>
            <person name="Crous P."/>
            <person name="Grigoriev I."/>
        </authorList>
    </citation>
    <scope>NUCLEOTIDE SEQUENCE</scope>
    <source>
        <strain evidence="3">CBS 101060</strain>
    </source>
</reference>
<feature type="compositionally biased region" description="Polar residues" evidence="1">
    <location>
        <begin position="685"/>
        <end position="699"/>
    </location>
</feature>
<feature type="compositionally biased region" description="Polar residues" evidence="1">
    <location>
        <begin position="598"/>
        <end position="607"/>
    </location>
</feature>
<feature type="compositionally biased region" description="Low complexity" evidence="1">
    <location>
        <begin position="618"/>
        <end position="629"/>
    </location>
</feature>
<name>A0A9P4SHN1_9PEZI</name>
<feature type="compositionally biased region" description="Polar residues" evidence="1">
    <location>
        <begin position="180"/>
        <end position="189"/>
    </location>
</feature>
<feature type="region of interest" description="Disordered" evidence="1">
    <location>
        <begin position="658"/>
        <end position="720"/>
    </location>
</feature>